<dbReference type="AlphaFoldDB" id="A0A239PY01"/>
<dbReference type="Pfam" id="PF14114">
    <property type="entry name" value="DUF4286"/>
    <property type="match status" value="1"/>
</dbReference>
<organism evidence="1 2">
    <name type="scientific">Amphiplicatus metriothermophilus</name>
    <dbReference type="NCBI Taxonomy" id="1519374"/>
    <lineage>
        <taxon>Bacteria</taxon>
        <taxon>Pseudomonadati</taxon>
        <taxon>Pseudomonadota</taxon>
        <taxon>Alphaproteobacteria</taxon>
        <taxon>Parvularculales</taxon>
        <taxon>Parvularculaceae</taxon>
        <taxon>Amphiplicatus</taxon>
    </lineage>
</organism>
<evidence type="ECO:0000313" key="2">
    <source>
        <dbReference type="Proteomes" id="UP000198346"/>
    </source>
</evidence>
<dbReference type="Proteomes" id="UP000198346">
    <property type="component" value="Unassembled WGS sequence"/>
</dbReference>
<keyword evidence="1" id="KW-0560">Oxidoreductase</keyword>
<dbReference type="InterPro" id="IPR011008">
    <property type="entry name" value="Dimeric_a/b-barrel"/>
</dbReference>
<dbReference type="EMBL" id="FZQA01000007">
    <property type="protein sequence ID" value="SNT75135.1"/>
    <property type="molecule type" value="Genomic_DNA"/>
</dbReference>
<name>A0A239PY01_9PROT</name>
<keyword evidence="1" id="KW-0503">Monooxygenase</keyword>
<dbReference type="SUPFAM" id="SSF54909">
    <property type="entry name" value="Dimeric alpha+beta barrel"/>
    <property type="match status" value="1"/>
</dbReference>
<dbReference type="RefSeq" id="WP_159462501.1">
    <property type="nucleotide sequence ID" value="NZ_FZQA01000007.1"/>
</dbReference>
<dbReference type="InterPro" id="IPR025563">
    <property type="entry name" value="DUF4286"/>
</dbReference>
<sequence length="107" mass="12271">MPKINAEKILYEVVVDVAPDARARYLEWLQLHMKTMLRLDGFEAATLFVDAKNPNLFTRHYVVRDMAAMEAYLDGPAAEMRADGVRWFGDKISARRRILIRMSSPSA</sequence>
<evidence type="ECO:0000313" key="1">
    <source>
        <dbReference type="EMBL" id="SNT75135.1"/>
    </source>
</evidence>
<gene>
    <name evidence="1" type="ORF">SAMN06297382_2572</name>
</gene>
<dbReference type="OrthoDB" id="1121837at2"/>
<protein>
    <submittedName>
        <fullName evidence="1">Quinol monooxygenase YgiN</fullName>
    </submittedName>
</protein>
<reference evidence="1 2" key="1">
    <citation type="submission" date="2017-07" db="EMBL/GenBank/DDBJ databases">
        <authorList>
            <person name="Sun Z.S."/>
            <person name="Albrecht U."/>
            <person name="Echele G."/>
            <person name="Lee C.C."/>
        </authorList>
    </citation>
    <scope>NUCLEOTIDE SEQUENCE [LARGE SCALE GENOMIC DNA]</scope>
    <source>
        <strain evidence="1 2">CGMCC 1.12710</strain>
    </source>
</reference>
<proteinExistence type="predicted"/>
<accession>A0A239PY01</accession>
<keyword evidence="2" id="KW-1185">Reference proteome</keyword>
<dbReference type="GO" id="GO:0004497">
    <property type="term" value="F:monooxygenase activity"/>
    <property type="evidence" value="ECO:0007669"/>
    <property type="project" value="UniProtKB-KW"/>
</dbReference>